<evidence type="ECO:0000313" key="3">
    <source>
        <dbReference type="EMBL" id="OAF15145.1"/>
    </source>
</evidence>
<feature type="region of interest" description="Disordered" evidence="1">
    <location>
        <begin position="485"/>
        <end position="505"/>
    </location>
</feature>
<accession>A0A176Z5P1</accession>
<name>A0A176Z5P1_9BRAD</name>
<dbReference type="OrthoDB" id="7578032at2"/>
<dbReference type="SUPFAM" id="SSF63829">
    <property type="entry name" value="Calcium-dependent phosphotriesterase"/>
    <property type="match status" value="1"/>
</dbReference>
<organism evidence="3 4">
    <name type="scientific">Bradyrhizobium centrolobii</name>
    <dbReference type="NCBI Taxonomy" id="1505087"/>
    <lineage>
        <taxon>Bacteria</taxon>
        <taxon>Pseudomonadati</taxon>
        <taxon>Pseudomonadota</taxon>
        <taxon>Alphaproteobacteria</taxon>
        <taxon>Hyphomicrobiales</taxon>
        <taxon>Nitrobacteraceae</taxon>
        <taxon>Bradyrhizobium</taxon>
    </lineage>
</organism>
<comment type="caution">
    <text evidence="3">The sequence shown here is derived from an EMBL/GenBank/DDBJ whole genome shotgun (WGS) entry which is preliminary data.</text>
</comment>
<sequence length="744" mass="80588">MRARTIPAFGLLLGSIALLARLAAQPTATADNKVNSGGNEIGGVVTSRFGPEAGVWVIAETRDLGTRFAKIVVTDDFGRYLLPDLPKARYRLWVRGYGLVDSKKIDADPGKTLNLTAEIAPDLAHAAQYYPAIYWFSMLHIPDKNQFPGTGPNGNGTPEEFKTQDQWLDVIKTNGCGNCHQIGNYATRRIPEAFARDSSVAAWAERLQAGVGGTTMVRTMGRLLTPDGGHLAALADWTDRIAQGQLPAASPPRPNGIERNLVVTVRDWLDPRHYLHDLTVTDRRQPTVNGNGLIYGATELSTDDMPVLDPVHNSKSVIRMPVRDGEGTPSSALASPVLAPSAYFGTEQVWDSHANAHTPVMDQDGRVYFTAQSRPPNVQPAYCGKDSPLRSAQLYPLTEAHEGFFQNARQVTVFDPRTRKFSFIDTCFGTQHLNFAEDADNTLWLGTNTQGKLAVIGWVNTRKFLETGDAAASQGWTPLVVDTNGNGRRDEGYNEPGQPLDPSKDTRVPLGTYGISWNPLDGSIWGSSLRHPGYIIRLDPGTNPPDTALAEVYKVPMPGYGIRGMDVDRNGVVWVPLDSGHIGSFDRRKCHGPLNGSGAEGGNKCPEGWTFYPLPGPSFQGDSSAAENPYYVWVDQHNVLGLGADTPIATGNQSDSLHALVGGRVIELRVPYPMGFFAKGIDGRIDDAAAGWKGRGLWVTSGNRTPVHIEGLDAPEPGAPGATEATRSSPLVVQFQLRPDPLAH</sequence>
<feature type="chain" id="PRO_5008055563" description="Carboxypeptidase regulatory-like domain-containing protein" evidence="2">
    <location>
        <begin position="31"/>
        <end position="744"/>
    </location>
</feature>
<evidence type="ECO:0000256" key="2">
    <source>
        <dbReference type="SAM" id="SignalP"/>
    </source>
</evidence>
<dbReference type="EMBL" id="LUUB01000024">
    <property type="protein sequence ID" value="OAF15145.1"/>
    <property type="molecule type" value="Genomic_DNA"/>
</dbReference>
<dbReference type="AlphaFoldDB" id="A0A176Z5P1"/>
<dbReference type="RefSeq" id="WP_063696726.1">
    <property type="nucleotide sequence ID" value="NZ_LUUB01000024.1"/>
</dbReference>
<gene>
    <name evidence="3" type="ORF">AYJ54_05460</name>
</gene>
<proteinExistence type="predicted"/>
<evidence type="ECO:0000313" key="4">
    <source>
        <dbReference type="Proteomes" id="UP000076959"/>
    </source>
</evidence>
<keyword evidence="2" id="KW-0732">Signal</keyword>
<protein>
    <recommendedName>
        <fullName evidence="5">Carboxypeptidase regulatory-like domain-containing protein</fullName>
    </recommendedName>
</protein>
<dbReference type="Proteomes" id="UP000076959">
    <property type="component" value="Unassembled WGS sequence"/>
</dbReference>
<evidence type="ECO:0000256" key="1">
    <source>
        <dbReference type="SAM" id="MobiDB-lite"/>
    </source>
</evidence>
<reference evidence="3 4" key="1">
    <citation type="submission" date="2016-03" db="EMBL/GenBank/DDBJ databases">
        <title>Draft Genome Sequence of the Strain BR 10245 (Bradyrhizobium sp.) isolated from nodules of Centrolobium paraense.</title>
        <authorList>
            <person name="Simoes-Araujo J.L.Sr."/>
            <person name="Barauna A.C."/>
            <person name="Silva K."/>
            <person name="Zilli J.E."/>
        </authorList>
    </citation>
    <scope>NUCLEOTIDE SEQUENCE [LARGE SCALE GENOMIC DNA]</scope>
    <source>
        <strain evidence="3 4">BR 10245</strain>
    </source>
</reference>
<feature type="signal peptide" evidence="2">
    <location>
        <begin position="1"/>
        <end position="30"/>
    </location>
</feature>
<keyword evidence="4" id="KW-1185">Reference proteome</keyword>
<evidence type="ECO:0008006" key="5">
    <source>
        <dbReference type="Google" id="ProtNLM"/>
    </source>
</evidence>